<feature type="region of interest" description="Disordered" evidence="1">
    <location>
        <begin position="161"/>
        <end position="230"/>
    </location>
</feature>
<dbReference type="OrthoDB" id="1843873at2759"/>
<evidence type="ECO:0000313" key="3">
    <source>
        <dbReference type="Proteomes" id="UP000585474"/>
    </source>
</evidence>
<dbReference type="Proteomes" id="UP000585474">
    <property type="component" value="Unassembled WGS sequence"/>
</dbReference>
<protein>
    <submittedName>
        <fullName evidence="2">Hydroxyproline-rich glycoprotein family protein</fullName>
    </submittedName>
</protein>
<sequence>MANQGGGNSVFREYRKGNWTVEETMVLIEAKKMDDERRMKRSIGGESSEGIIKMSSSSSTTTKPAELRWKWEIIIRSWRDDNGGGSYWKMEKHERKERNLPSNMLPDIYQALMEVVERKESVSPRVLALPGLAGGGGGYVVVERSAPLAVLPLPPPPPPALLPPLPPPPAAAAPLQALPHHDQPLPTVDSGDTSEHSDSPAAKKRRRGSGEGTSCGIHPSGTPPPPPSHDQIIGCAISRSASIIVEAIQACDEREDRRHGDLLSLQERRLHIEESNTEITRQGFNGLVDAINKLANSILALANSNHHQTTTTPR</sequence>
<keyword evidence="3" id="KW-1185">Reference proteome</keyword>
<evidence type="ECO:0000256" key="1">
    <source>
        <dbReference type="SAM" id="MobiDB-lite"/>
    </source>
</evidence>
<comment type="caution">
    <text evidence="2">The sequence shown here is derived from an EMBL/GenBank/DDBJ whole genome shotgun (WGS) entry which is preliminary data.</text>
</comment>
<evidence type="ECO:0000313" key="2">
    <source>
        <dbReference type="EMBL" id="GFS36202.1"/>
    </source>
</evidence>
<reference evidence="3" key="1">
    <citation type="submission" date="2019-07" db="EMBL/GenBank/DDBJ databases">
        <title>De Novo Assembly of kiwifruit Actinidia rufa.</title>
        <authorList>
            <person name="Sugita-Konishi S."/>
            <person name="Sato K."/>
            <person name="Mori E."/>
            <person name="Abe Y."/>
            <person name="Kisaki G."/>
            <person name="Hamano K."/>
            <person name="Suezawa K."/>
            <person name="Otani M."/>
            <person name="Fukuda T."/>
            <person name="Manabe T."/>
            <person name="Gomi K."/>
            <person name="Tabuchi M."/>
            <person name="Akimitsu K."/>
            <person name="Kataoka I."/>
        </authorList>
    </citation>
    <scope>NUCLEOTIDE SEQUENCE [LARGE SCALE GENOMIC DNA]</scope>
    <source>
        <strain evidence="3">cv. Fuchu</strain>
    </source>
</reference>
<dbReference type="PANTHER" id="PTHR33492:SF12">
    <property type="entry name" value="HOMEODOMAIN-LIKE SUPERFAMILY PROTEIN-RELATED"/>
    <property type="match status" value="1"/>
</dbReference>
<feature type="compositionally biased region" description="Pro residues" evidence="1">
    <location>
        <begin position="161"/>
        <end position="171"/>
    </location>
</feature>
<accession>A0A7J0DIY5</accession>
<dbReference type="EMBL" id="BJWL01000245">
    <property type="protein sequence ID" value="GFS36202.1"/>
    <property type="molecule type" value="Genomic_DNA"/>
</dbReference>
<dbReference type="AlphaFoldDB" id="A0A7J0DIY5"/>
<name>A0A7J0DIY5_9ERIC</name>
<dbReference type="PANTHER" id="PTHR33492">
    <property type="entry name" value="OSJNBA0043A12.37 PROTEIN-RELATED"/>
    <property type="match status" value="1"/>
</dbReference>
<gene>
    <name evidence="2" type="ORF">Acr_00g0044610</name>
</gene>
<proteinExistence type="predicted"/>
<organism evidence="2 3">
    <name type="scientific">Actinidia rufa</name>
    <dbReference type="NCBI Taxonomy" id="165716"/>
    <lineage>
        <taxon>Eukaryota</taxon>
        <taxon>Viridiplantae</taxon>
        <taxon>Streptophyta</taxon>
        <taxon>Embryophyta</taxon>
        <taxon>Tracheophyta</taxon>
        <taxon>Spermatophyta</taxon>
        <taxon>Magnoliopsida</taxon>
        <taxon>eudicotyledons</taxon>
        <taxon>Gunneridae</taxon>
        <taxon>Pentapetalae</taxon>
        <taxon>asterids</taxon>
        <taxon>Ericales</taxon>
        <taxon>Actinidiaceae</taxon>
        <taxon>Actinidia</taxon>
    </lineage>
</organism>